<proteinExistence type="predicted"/>
<name>A0A411MKM3_9PSED</name>
<reference evidence="1 2" key="1">
    <citation type="submission" date="2019-02" db="EMBL/GenBank/DDBJ databases">
        <title>Complete genome sequence of Pseudomonas sp. SNU WT1 isolated from rainbow trout.</title>
        <authorList>
            <person name="Oh W.T."/>
            <person name="Park S.C."/>
        </authorList>
    </citation>
    <scope>NUCLEOTIDE SEQUENCE [LARGE SCALE GENOMIC DNA]</scope>
    <source>
        <strain evidence="1 2">SNU WT1</strain>
    </source>
</reference>
<dbReference type="KEGG" id="ptk:EXN22_17400"/>
<gene>
    <name evidence="1" type="ORF">EXN22_17400</name>
</gene>
<organism evidence="1 2">
    <name type="scientific">Pseudomonas tructae</name>
    <dbReference type="NCBI Taxonomy" id="2518644"/>
    <lineage>
        <taxon>Bacteria</taxon>
        <taxon>Pseudomonadati</taxon>
        <taxon>Pseudomonadota</taxon>
        <taxon>Gammaproteobacteria</taxon>
        <taxon>Pseudomonadales</taxon>
        <taxon>Pseudomonadaceae</taxon>
        <taxon>Pseudomonas</taxon>
    </lineage>
</organism>
<dbReference type="Proteomes" id="UP000291130">
    <property type="component" value="Chromosome"/>
</dbReference>
<sequence>MTTINDIIKNESPTDVILFLTRNNTGISFQRLDGLYNRSNWPHISNNLNLLMLIKEMKEKKLIKDAGPLLVQGPQWYEPDFVSKNKYTFD</sequence>
<accession>A0A411MKM3</accession>
<protein>
    <submittedName>
        <fullName evidence="1">Uncharacterized protein</fullName>
    </submittedName>
</protein>
<dbReference type="RefSeq" id="WP_130265236.1">
    <property type="nucleotide sequence ID" value="NZ_CP035952.1"/>
</dbReference>
<evidence type="ECO:0000313" key="1">
    <source>
        <dbReference type="EMBL" id="QBF27376.1"/>
    </source>
</evidence>
<dbReference type="AlphaFoldDB" id="A0A411MKM3"/>
<keyword evidence="2" id="KW-1185">Reference proteome</keyword>
<dbReference type="EMBL" id="CP035952">
    <property type="protein sequence ID" value="QBF27376.1"/>
    <property type="molecule type" value="Genomic_DNA"/>
</dbReference>
<dbReference type="OrthoDB" id="6922063at2"/>
<evidence type="ECO:0000313" key="2">
    <source>
        <dbReference type="Proteomes" id="UP000291130"/>
    </source>
</evidence>